<evidence type="ECO:0000313" key="5">
    <source>
        <dbReference type="Proteomes" id="UP000471633"/>
    </source>
</evidence>
<dbReference type="Pfam" id="PF08540">
    <property type="entry name" value="HMG_CoA_synt_C"/>
    <property type="match status" value="2"/>
</dbReference>
<comment type="caution">
    <text evidence="4">The sequence shown here is derived from an EMBL/GenBank/DDBJ whole genome shotgun (WGS) entry which is preliminary data.</text>
</comment>
<dbReference type="GeneID" id="24592819"/>
<dbReference type="EMBL" id="AMPZ03000002">
    <property type="protein sequence ID" value="KAH9589993.1"/>
    <property type="molecule type" value="Genomic_DNA"/>
</dbReference>
<sequence length="529" mass="59476">MRNSPSIGCMYIHLFSGCVGRKYLVMSNSDFGIIALEIYFPKFYVSQHDLEVEDKCVGKYTQGLGQTSLGFCSIQEDINSMCLTVVSNLIRRTNLDLKTIGFLEVGTETIIDKSKSTKTVLMQLFETAGNFDVEGTDTKNACFGGTSALFGALNWLESSYCNGRMALVVAADIAVYGDKSARPTGGAGAVAILLGPNAPLVIDFGLRAVYMKHCYDFYKPNLSSEYPIVDGHFSMQCYREALEMCYKLYRHKSASKGLNSIITTPWRDTLPKVNNAIDYMCLHAPFTRLVQKAIGWLAMIDMRTEGIIADTLNDSDVFLSSSKAGQLCHNNHQMTSKSEYFDQIDPSIFNALKDYRLLDDKHIPDHQLDTICLKATESLYRRKVDPGLMFVKNIGNMYTASLYACLVSLLLNTSKAELLGRRILMYSYGSGMASAMYSILIHPDRDLSTILNCSLESSNGLSHIHKRLFDERTQVTVSQFELMLKERELSHNSAPFEPTFRPEGLFPGSYYLKNVDDRYRRFYEKLSEC</sequence>
<dbReference type="KEGG" id="shx:MS3_00002849"/>
<organism evidence="4 5">
    <name type="scientific">Schistosoma haematobium</name>
    <name type="common">Blood fluke</name>
    <dbReference type="NCBI Taxonomy" id="6185"/>
    <lineage>
        <taxon>Eukaryota</taxon>
        <taxon>Metazoa</taxon>
        <taxon>Spiralia</taxon>
        <taxon>Lophotrochozoa</taxon>
        <taxon>Platyhelminthes</taxon>
        <taxon>Trematoda</taxon>
        <taxon>Digenea</taxon>
        <taxon>Strigeidida</taxon>
        <taxon>Schistosomatoidea</taxon>
        <taxon>Schistosomatidae</taxon>
        <taxon>Schistosoma</taxon>
    </lineage>
</organism>
<evidence type="ECO:0000256" key="1">
    <source>
        <dbReference type="ARBA" id="ARBA00007061"/>
    </source>
</evidence>
<keyword evidence="3" id="KW-0443">Lipid metabolism</keyword>
<dbReference type="PANTHER" id="PTHR43323">
    <property type="entry name" value="3-HYDROXY-3-METHYLGLUTARYL COENZYME A SYNTHASE"/>
    <property type="match status" value="1"/>
</dbReference>
<comment type="pathway">
    <text evidence="3">Metabolic intermediate biosynthesis; (R)-mevalonate biosynthesis; (R)-mevalonate from acetyl-CoA: step 2/3.</text>
</comment>
<keyword evidence="3" id="KW-0752">Steroid biosynthesis</keyword>
<comment type="function">
    <text evidence="3">Catalyzes the condensation of acetyl-CoA with acetoacetyl-CoA to form HMG-CoA.</text>
</comment>
<dbReference type="AlphaFoldDB" id="A0A6A5DAA2"/>
<keyword evidence="3" id="KW-0756">Sterol biosynthesis</keyword>
<dbReference type="InterPro" id="IPR010122">
    <property type="entry name" value="HMG_CoA_synthase_euk"/>
</dbReference>
<dbReference type="GO" id="GO:0006084">
    <property type="term" value="P:acetyl-CoA metabolic process"/>
    <property type="evidence" value="ECO:0007669"/>
    <property type="project" value="InterPro"/>
</dbReference>
<dbReference type="InterPro" id="IPR016039">
    <property type="entry name" value="Thiolase-like"/>
</dbReference>
<evidence type="ECO:0000256" key="2">
    <source>
        <dbReference type="ARBA" id="ARBA00022679"/>
    </source>
</evidence>
<dbReference type="Pfam" id="PF01154">
    <property type="entry name" value="HMG_CoA_synt_N"/>
    <property type="match status" value="1"/>
</dbReference>
<dbReference type="InterPro" id="IPR013746">
    <property type="entry name" value="HMG_CoA_synt_C_dom"/>
</dbReference>
<reference evidence="4" key="4">
    <citation type="journal article" date="2022" name="PLoS Pathog.">
        <title>Chromosome-level genome of Schistosoma haematobium underpins genome-wide explorations of molecular variation.</title>
        <authorList>
            <person name="Stroehlein A.J."/>
            <person name="Korhonen P.K."/>
            <person name="Lee V.V."/>
            <person name="Ralph S.A."/>
            <person name="Mentink-Kane M."/>
            <person name="You H."/>
            <person name="McManus D.P."/>
            <person name="Tchuente L.T."/>
            <person name="Stothard J.R."/>
            <person name="Kaur P."/>
            <person name="Dudchenko O."/>
            <person name="Aiden E.L."/>
            <person name="Yang B."/>
            <person name="Yang H."/>
            <person name="Emery A.M."/>
            <person name="Webster B.L."/>
            <person name="Brindley P.J."/>
            <person name="Rollinson D."/>
            <person name="Chang B.C.H."/>
            <person name="Gasser R.B."/>
            <person name="Young N.D."/>
        </authorList>
    </citation>
    <scope>NUCLEOTIDE SEQUENCE</scope>
</reference>
<dbReference type="GO" id="GO:0016126">
    <property type="term" value="P:sterol biosynthetic process"/>
    <property type="evidence" value="ECO:0007669"/>
    <property type="project" value="UniProtKB-KW"/>
</dbReference>
<evidence type="ECO:0000313" key="4">
    <source>
        <dbReference type="EMBL" id="KAH9589993.1"/>
    </source>
</evidence>
<reference evidence="4" key="2">
    <citation type="journal article" date="2019" name="Gigascience">
        <title>High-quality Schistosoma haematobium genome achieved by single-molecule and long-range sequencing.</title>
        <authorList>
            <person name="Stroehlein A.J."/>
            <person name="Korhonen P.K."/>
            <person name="Chong T.M."/>
            <person name="Lim Y.L."/>
            <person name="Chan K.G."/>
            <person name="Webster B."/>
            <person name="Rollinson D."/>
            <person name="Brindley P.J."/>
            <person name="Gasser R.B."/>
            <person name="Young N.D."/>
        </authorList>
    </citation>
    <scope>NUCLEOTIDE SEQUENCE</scope>
</reference>
<dbReference type="EC" id="2.3.3.10" evidence="3"/>
<dbReference type="GO" id="GO:0010142">
    <property type="term" value="P:farnesyl diphosphate biosynthetic process, mevalonate pathway"/>
    <property type="evidence" value="ECO:0007669"/>
    <property type="project" value="InterPro"/>
</dbReference>
<dbReference type="RefSeq" id="XP_035586981.1">
    <property type="nucleotide sequence ID" value="XM_035732624.2"/>
</dbReference>
<reference evidence="4" key="1">
    <citation type="journal article" date="2012" name="Nat. Genet.">
        <title>Whole-genome sequence of Schistosoma haematobium.</title>
        <authorList>
            <person name="Young N.D."/>
            <person name="Jex A.R."/>
            <person name="Li B."/>
            <person name="Liu S."/>
            <person name="Yang L."/>
            <person name="Xiong Z."/>
            <person name="Li Y."/>
            <person name="Cantacessi C."/>
            <person name="Hall R.S."/>
            <person name="Xu X."/>
            <person name="Chen F."/>
            <person name="Wu X."/>
            <person name="Zerlotini A."/>
            <person name="Oliveira G."/>
            <person name="Hofmann A."/>
            <person name="Zhang G."/>
            <person name="Fang X."/>
            <person name="Kang Y."/>
            <person name="Campbell B.E."/>
            <person name="Loukas A."/>
            <person name="Ranganathan S."/>
            <person name="Rollinson D."/>
            <person name="Rinaldi G."/>
            <person name="Brindley P.J."/>
            <person name="Yang H."/>
            <person name="Wang J."/>
            <person name="Wang J."/>
            <person name="Gasser R.B."/>
        </authorList>
    </citation>
    <scope>NUCLEOTIDE SEQUENCE</scope>
</reference>
<proteinExistence type="inferred from homology"/>
<dbReference type="SUPFAM" id="SSF53901">
    <property type="entry name" value="Thiolase-like"/>
    <property type="match status" value="2"/>
</dbReference>
<gene>
    <name evidence="4" type="primary">HMGCS2_1</name>
    <name evidence="4" type="ORF">MS3_00002849</name>
</gene>
<keyword evidence="5" id="KW-1185">Reference proteome</keyword>
<name>A0A6A5DAA2_SCHHA</name>
<protein>
    <recommendedName>
        <fullName evidence="3">Hydroxymethylglutaryl-CoA synthase</fullName>
        <shortName evidence="3">HMG-CoA synthase</shortName>
        <ecNumber evidence="3">2.3.3.10</ecNumber>
    </recommendedName>
    <alternativeName>
        <fullName evidence="3">3-hydroxy-3-methylglutaryl coenzyme A synthase</fullName>
    </alternativeName>
</protein>
<keyword evidence="3" id="KW-0444">Lipid biosynthesis</keyword>
<dbReference type="GO" id="GO:0004421">
    <property type="term" value="F:hydroxymethylglutaryl-CoA synthase activity"/>
    <property type="evidence" value="ECO:0007669"/>
    <property type="project" value="UniProtKB-EC"/>
</dbReference>
<comment type="similarity">
    <text evidence="1 3">Belongs to the thiolase-like superfamily. HMG-CoA synthase family.</text>
</comment>
<dbReference type="PROSITE" id="PS51257">
    <property type="entry name" value="PROKAR_LIPOPROTEIN"/>
    <property type="match status" value="1"/>
</dbReference>
<reference evidence="4" key="3">
    <citation type="submission" date="2021-06" db="EMBL/GenBank/DDBJ databases">
        <title>Chromosome-level genome assembly for S. haematobium.</title>
        <authorList>
            <person name="Stroehlein A.J."/>
        </authorList>
    </citation>
    <scope>NUCLEOTIDE SEQUENCE</scope>
</reference>
<keyword evidence="3" id="KW-0753">Steroid metabolism</keyword>
<dbReference type="NCBIfam" id="TIGR01833">
    <property type="entry name" value="HMG-CoA-S_euk"/>
    <property type="match status" value="1"/>
</dbReference>
<dbReference type="CTD" id="24592819"/>
<dbReference type="Gene3D" id="3.40.47.10">
    <property type="match status" value="1"/>
</dbReference>
<comment type="catalytic activity">
    <reaction evidence="3">
        <text>acetoacetyl-CoA + acetyl-CoA + H2O = (3S)-3-hydroxy-3-methylglutaryl-CoA + CoA + H(+)</text>
        <dbReference type="Rhea" id="RHEA:10188"/>
        <dbReference type="ChEBI" id="CHEBI:15377"/>
        <dbReference type="ChEBI" id="CHEBI:15378"/>
        <dbReference type="ChEBI" id="CHEBI:43074"/>
        <dbReference type="ChEBI" id="CHEBI:57286"/>
        <dbReference type="ChEBI" id="CHEBI:57287"/>
        <dbReference type="ChEBI" id="CHEBI:57288"/>
        <dbReference type="EC" id="2.3.3.10"/>
    </reaction>
</comment>
<dbReference type="CDD" id="cd00827">
    <property type="entry name" value="init_cond_enzymes"/>
    <property type="match status" value="1"/>
</dbReference>
<accession>A0A6A5DAA2</accession>
<keyword evidence="3" id="KW-1207">Sterol metabolism</keyword>
<keyword evidence="2 3" id="KW-0808">Transferase</keyword>
<dbReference type="InterPro" id="IPR013528">
    <property type="entry name" value="HMG_CoA_synth_N"/>
</dbReference>
<dbReference type="Proteomes" id="UP000471633">
    <property type="component" value="Unassembled WGS sequence"/>
</dbReference>
<evidence type="ECO:0000256" key="3">
    <source>
        <dbReference type="RuleBase" id="RU364071"/>
    </source>
</evidence>
<dbReference type="PANTHER" id="PTHR43323:SF2">
    <property type="entry name" value="HYDROXYMETHYLGLUTARYL-COA SYNTHASE"/>
    <property type="match status" value="1"/>
</dbReference>